<dbReference type="Gene3D" id="3.40.50.1360">
    <property type="match status" value="1"/>
</dbReference>
<comment type="caution">
    <text evidence="7">The sequence shown here is derived from an EMBL/GenBank/DDBJ whole genome shotgun (WGS) entry which is preliminary data.</text>
</comment>
<gene>
    <name evidence="7" type="ORF">FC66_GL000640</name>
</gene>
<dbReference type="Proteomes" id="UP000051450">
    <property type="component" value="Unassembled WGS sequence"/>
</dbReference>
<dbReference type="EMBL" id="AZDI01000002">
    <property type="protein sequence ID" value="KRK46139.1"/>
    <property type="molecule type" value="Genomic_DNA"/>
</dbReference>
<accession>A0A0R1HII0</accession>
<organism evidence="7 8">
    <name type="scientific">Dellaglioa algida DSM 15638</name>
    <dbReference type="NCBI Taxonomy" id="1423719"/>
    <lineage>
        <taxon>Bacteria</taxon>
        <taxon>Bacillati</taxon>
        <taxon>Bacillota</taxon>
        <taxon>Bacilli</taxon>
        <taxon>Lactobacillales</taxon>
        <taxon>Lactobacillaceae</taxon>
        <taxon>Dellaglioa</taxon>
    </lineage>
</organism>
<dbReference type="STRING" id="1423719.FC66_GL000640"/>
<dbReference type="Gene3D" id="1.10.10.10">
    <property type="entry name" value="Winged helix-like DNA-binding domain superfamily/Winged helix DNA-binding domain"/>
    <property type="match status" value="1"/>
</dbReference>
<dbReference type="InterPro" id="IPR037171">
    <property type="entry name" value="NagB/RpiA_transferase-like"/>
</dbReference>
<dbReference type="SUPFAM" id="SSF100950">
    <property type="entry name" value="NagB/RpiA/CoA transferase-like"/>
    <property type="match status" value="1"/>
</dbReference>
<evidence type="ECO:0000256" key="4">
    <source>
        <dbReference type="ARBA" id="ARBA00023163"/>
    </source>
</evidence>
<dbReference type="PANTHER" id="PTHR34294:SF5">
    <property type="entry name" value="CENTRAL GLYCOLYTIC GENES REGULATOR"/>
    <property type="match status" value="1"/>
</dbReference>
<feature type="domain" description="Sugar-binding" evidence="5">
    <location>
        <begin position="95"/>
        <end position="342"/>
    </location>
</feature>
<dbReference type="InterPro" id="IPR036388">
    <property type="entry name" value="WH-like_DNA-bd_sf"/>
</dbReference>
<dbReference type="AlphaFoldDB" id="A0A0R1HII0"/>
<proteinExistence type="inferred from homology"/>
<feature type="domain" description="CggR N-terminal DNA binding" evidence="6">
    <location>
        <begin position="18"/>
        <end position="88"/>
    </location>
</feature>
<dbReference type="PANTHER" id="PTHR34294">
    <property type="entry name" value="TRANSCRIPTIONAL REGULATOR-RELATED"/>
    <property type="match status" value="1"/>
</dbReference>
<evidence type="ECO:0000313" key="8">
    <source>
        <dbReference type="Proteomes" id="UP000051450"/>
    </source>
</evidence>
<keyword evidence="8" id="KW-1185">Reference proteome</keyword>
<dbReference type="PATRIC" id="fig|1423719.4.peg.650"/>
<dbReference type="SUPFAM" id="SSF46785">
    <property type="entry name" value="Winged helix' DNA-binding domain"/>
    <property type="match status" value="1"/>
</dbReference>
<sequence length="343" mass="37720">MHQELEWIDAIAPDMIKVLKQRYFVLRQVGWMMPVGRRTLATTLNLSERVMRTETDFLRKQELIVVGTSGMMLTDQGISVLHGLEKVVDNLVGVRQDEQELSRILGIENCLIVSGDSDEQPKVLDAMGKSVAAKLALLLPEGKNLIAVMGGTTMAQVADQLTTRLSIKRDLTFLPARGGVGESVDIQANSISGKMALQTGGNHRALYVPEQLSERTYEPLLEEPSIQEVLSLIKESNAVIHSIGEAMHMAKRRDMSSGIINMLKDDKAVGEAFGYFFDAQGKVVYKIPRIGLQIEDLTHIKCIVAVAGGHSKAEAIVAYMKQLAPKQTWLITDEGAANSILKK</sequence>
<keyword evidence="3" id="KW-0238">DNA-binding</keyword>
<name>A0A0R1HII0_9LACO</name>
<evidence type="ECO:0000259" key="5">
    <source>
        <dbReference type="Pfam" id="PF04198"/>
    </source>
</evidence>
<reference evidence="7 8" key="1">
    <citation type="journal article" date="2015" name="Genome Announc.">
        <title>Expanding the biotechnology potential of lactobacilli through comparative genomics of 213 strains and associated genera.</title>
        <authorList>
            <person name="Sun Z."/>
            <person name="Harris H.M."/>
            <person name="McCann A."/>
            <person name="Guo C."/>
            <person name="Argimon S."/>
            <person name="Zhang W."/>
            <person name="Yang X."/>
            <person name="Jeffery I.B."/>
            <person name="Cooney J.C."/>
            <person name="Kagawa T.F."/>
            <person name="Liu W."/>
            <person name="Song Y."/>
            <person name="Salvetti E."/>
            <person name="Wrobel A."/>
            <person name="Rasinkangas P."/>
            <person name="Parkhill J."/>
            <person name="Rea M.C."/>
            <person name="O'Sullivan O."/>
            <person name="Ritari J."/>
            <person name="Douillard F.P."/>
            <person name="Paul Ross R."/>
            <person name="Yang R."/>
            <person name="Briner A.E."/>
            <person name="Felis G.E."/>
            <person name="de Vos W.M."/>
            <person name="Barrangou R."/>
            <person name="Klaenhammer T.R."/>
            <person name="Caufield P.W."/>
            <person name="Cui Y."/>
            <person name="Zhang H."/>
            <person name="O'Toole P.W."/>
        </authorList>
    </citation>
    <scope>NUCLEOTIDE SEQUENCE [LARGE SCALE GENOMIC DNA]</scope>
    <source>
        <strain evidence="7 8">DSM 15638</strain>
    </source>
</reference>
<dbReference type="OrthoDB" id="9793820at2"/>
<comment type="similarity">
    <text evidence="1">Belongs to the SorC transcriptional regulatory family.</text>
</comment>
<evidence type="ECO:0000256" key="2">
    <source>
        <dbReference type="ARBA" id="ARBA00023015"/>
    </source>
</evidence>
<dbReference type="InterPro" id="IPR007324">
    <property type="entry name" value="Sugar-bd_dom_put"/>
</dbReference>
<dbReference type="InterPro" id="IPR048715">
    <property type="entry name" value="CggR_N"/>
</dbReference>
<dbReference type="GO" id="GO:0003677">
    <property type="term" value="F:DNA binding"/>
    <property type="evidence" value="ECO:0007669"/>
    <property type="project" value="UniProtKB-KW"/>
</dbReference>
<keyword evidence="4" id="KW-0804">Transcription</keyword>
<evidence type="ECO:0000259" key="6">
    <source>
        <dbReference type="Pfam" id="PF21715"/>
    </source>
</evidence>
<dbReference type="Pfam" id="PF21715">
    <property type="entry name" value="CggR_N"/>
    <property type="match status" value="1"/>
</dbReference>
<dbReference type="GO" id="GO:0030246">
    <property type="term" value="F:carbohydrate binding"/>
    <property type="evidence" value="ECO:0007669"/>
    <property type="project" value="InterPro"/>
</dbReference>
<protein>
    <submittedName>
        <fullName evidence="7">CggR protein</fullName>
    </submittedName>
</protein>
<keyword evidence="2" id="KW-0805">Transcription regulation</keyword>
<dbReference type="RefSeq" id="WP_057973720.1">
    <property type="nucleotide sequence ID" value="NZ_AZDI01000002.1"/>
</dbReference>
<dbReference type="InterPro" id="IPR036390">
    <property type="entry name" value="WH_DNA-bd_sf"/>
</dbReference>
<dbReference type="Pfam" id="PF04198">
    <property type="entry name" value="Sugar-bind"/>
    <property type="match status" value="1"/>
</dbReference>
<evidence type="ECO:0000256" key="3">
    <source>
        <dbReference type="ARBA" id="ARBA00023125"/>
    </source>
</evidence>
<dbReference type="InterPro" id="IPR051054">
    <property type="entry name" value="SorC_transcr_regulators"/>
</dbReference>
<evidence type="ECO:0000256" key="1">
    <source>
        <dbReference type="ARBA" id="ARBA00010466"/>
    </source>
</evidence>
<evidence type="ECO:0000313" key="7">
    <source>
        <dbReference type="EMBL" id="KRK46139.1"/>
    </source>
</evidence>